<comment type="caution">
    <text evidence="2">The sequence shown here is derived from an EMBL/GenBank/DDBJ whole genome shotgun (WGS) entry which is preliminary data.</text>
</comment>
<feature type="region of interest" description="Disordered" evidence="1">
    <location>
        <begin position="1"/>
        <end position="46"/>
    </location>
</feature>
<name>A0A9P4QL54_9PLEO</name>
<evidence type="ECO:0000313" key="3">
    <source>
        <dbReference type="Proteomes" id="UP000799444"/>
    </source>
</evidence>
<evidence type="ECO:0008006" key="4">
    <source>
        <dbReference type="Google" id="ProtNLM"/>
    </source>
</evidence>
<accession>A0A9P4QL54</accession>
<evidence type="ECO:0000256" key="1">
    <source>
        <dbReference type="SAM" id="MobiDB-lite"/>
    </source>
</evidence>
<sequence length="351" mass="39677">MRSTTSESSASSCSSAASTCTSVSTSSHYSSRPLKRKRTCESNFEHSDDDEEVLRIKRTPRLACPYSKNPRTRLLLGRGCDAPFADISRVKQHLARRHAPLPTCNRCFSTFHSKDDLSEHTRAFEPCNVRPRSEEPTLRLTEDATQYLSRRMRKGEKQENGWKQIYQACFPDTPKDHIPSPYVETVEEEHEYIRQDARREVLEYLREQVPLIVETEARRAPGHNDLSAILLAGITEAMDHFRSPRTQDSVAGSTTRTPTSPAPSGLNVPLEQESQKPTSTVDLGGGSLPEWCFDSIPEFSAEPLPTNNLSYSATYSPDDKARDDEEQLFLFPESEYTWEFFPPSVELPLTA</sequence>
<gene>
    <name evidence="2" type="ORF">EJ04DRAFT_73759</name>
</gene>
<evidence type="ECO:0000313" key="2">
    <source>
        <dbReference type="EMBL" id="KAF2729363.1"/>
    </source>
</evidence>
<protein>
    <recommendedName>
        <fullName evidence="4">C2H2-type domain-containing protein</fullName>
    </recommendedName>
</protein>
<feature type="compositionally biased region" description="Low complexity" evidence="1">
    <location>
        <begin position="1"/>
        <end position="31"/>
    </location>
</feature>
<dbReference type="AlphaFoldDB" id="A0A9P4QL54"/>
<feature type="region of interest" description="Disordered" evidence="1">
    <location>
        <begin position="243"/>
        <end position="283"/>
    </location>
</feature>
<dbReference type="PANTHER" id="PTHR38166:SF1">
    <property type="entry name" value="C2H2-TYPE DOMAIN-CONTAINING PROTEIN"/>
    <property type="match status" value="1"/>
</dbReference>
<dbReference type="Proteomes" id="UP000799444">
    <property type="component" value="Unassembled WGS sequence"/>
</dbReference>
<proteinExistence type="predicted"/>
<dbReference type="PANTHER" id="PTHR38166">
    <property type="entry name" value="C2H2-TYPE DOMAIN-CONTAINING PROTEIN-RELATED"/>
    <property type="match status" value="1"/>
</dbReference>
<reference evidence="2" key="1">
    <citation type="journal article" date="2020" name="Stud. Mycol.">
        <title>101 Dothideomycetes genomes: a test case for predicting lifestyles and emergence of pathogens.</title>
        <authorList>
            <person name="Haridas S."/>
            <person name="Albert R."/>
            <person name="Binder M."/>
            <person name="Bloem J."/>
            <person name="Labutti K."/>
            <person name="Salamov A."/>
            <person name="Andreopoulos B."/>
            <person name="Baker S."/>
            <person name="Barry K."/>
            <person name="Bills G."/>
            <person name="Bluhm B."/>
            <person name="Cannon C."/>
            <person name="Castanera R."/>
            <person name="Culley D."/>
            <person name="Daum C."/>
            <person name="Ezra D."/>
            <person name="Gonzalez J."/>
            <person name="Henrissat B."/>
            <person name="Kuo A."/>
            <person name="Liang C."/>
            <person name="Lipzen A."/>
            <person name="Lutzoni F."/>
            <person name="Magnuson J."/>
            <person name="Mondo S."/>
            <person name="Nolan M."/>
            <person name="Ohm R."/>
            <person name="Pangilinan J."/>
            <person name="Park H.-J."/>
            <person name="Ramirez L."/>
            <person name="Alfaro M."/>
            <person name="Sun H."/>
            <person name="Tritt A."/>
            <person name="Yoshinaga Y."/>
            <person name="Zwiers L.-H."/>
            <person name="Turgeon B."/>
            <person name="Goodwin S."/>
            <person name="Spatafora J."/>
            <person name="Crous P."/>
            <person name="Grigoriev I."/>
        </authorList>
    </citation>
    <scope>NUCLEOTIDE SEQUENCE</scope>
    <source>
        <strain evidence="2">CBS 125425</strain>
    </source>
</reference>
<dbReference type="Gene3D" id="3.30.160.60">
    <property type="entry name" value="Classic Zinc Finger"/>
    <property type="match status" value="1"/>
</dbReference>
<keyword evidence="3" id="KW-1185">Reference proteome</keyword>
<dbReference type="EMBL" id="ML996247">
    <property type="protein sequence ID" value="KAF2729363.1"/>
    <property type="molecule type" value="Genomic_DNA"/>
</dbReference>
<dbReference type="OrthoDB" id="3801542at2759"/>
<organism evidence="2 3">
    <name type="scientific">Polyplosphaeria fusca</name>
    <dbReference type="NCBI Taxonomy" id="682080"/>
    <lineage>
        <taxon>Eukaryota</taxon>
        <taxon>Fungi</taxon>
        <taxon>Dikarya</taxon>
        <taxon>Ascomycota</taxon>
        <taxon>Pezizomycotina</taxon>
        <taxon>Dothideomycetes</taxon>
        <taxon>Pleosporomycetidae</taxon>
        <taxon>Pleosporales</taxon>
        <taxon>Tetraplosphaeriaceae</taxon>
        <taxon>Polyplosphaeria</taxon>
    </lineage>
</organism>
<feature type="compositionally biased region" description="Low complexity" evidence="1">
    <location>
        <begin position="253"/>
        <end position="264"/>
    </location>
</feature>